<proteinExistence type="predicted"/>
<accession>A0ACB8WAE5</accession>
<protein>
    <submittedName>
        <fullName evidence="1">Uncharacterized protein</fullName>
    </submittedName>
</protein>
<name>A0ACB8WAE5_9TELE</name>
<dbReference type="Proteomes" id="UP000831701">
    <property type="component" value="Chromosome 13"/>
</dbReference>
<organism evidence="1 2">
    <name type="scientific">Scortum barcoo</name>
    <name type="common">barcoo grunter</name>
    <dbReference type="NCBI Taxonomy" id="214431"/>
    <lineage>
        <taxon>Eukaryota</taxon>
        <taxon>Metazoa</taxon>
        <taxon>Chordata</taxon>
        <taxon>Craniata</taxon>
        <taxon>Vertebrata</taxon>
        <taxon>Euteleostomi</taxon>
        <taxon>Actinopterygii</taxon>
        <taxon>Neopterygii</taxon>
        <taxon>Teleostei</taxon>
        <taxon>Neoteleostei</taxon>
        <taxon>Acanthomorphata</taxon>
        <taxon>Eupercaria</taxon>
        <taxon>Centrarchiformes</taxon>
        <taxon>Terapontoidei</taxon>
        <taxon>Terapontidae</taxon>
        <taxon>Scortum</taxon>
    </lineage>
</organism>
<evidence type="ECO:0000313" key="2">
    <source>
        <dbReference type="Proteomes" id="UP000831701"/>
    </source>
</evidence>
<sequence length="393" mass="44256">MQKYFIDEMPTYNVGQIESIAEELLPELDAKGHYYARTFTRDGQALVIVKTPTKIKTKADVLEWLTWWVKQLNTTWAGCNIEALISPNKKYDAVVKMTANVLGIESILENPRNESSRPVQGTQSRGPPGTWGQQTGAQATPPKPKPKPAAGPRTGEHLPDEEYRKLTPEQKKALREDHYDLITTRDLKELQLPKKLRRSLRRRLDKLQARVVRLEPAQSKATQTNWYKPVDVTETTEQKIQESDFSPKGKERLKQIIAQANVARFKNDCGDLGGKYVHTIEGGVHPPVRQYPLNPGSCGGDGQDSEGAQLLNRRTIANRASLINPQGALKTLQVKKYKSCIDLANGFFSLETSQTVPRKDSLHPTKEKPTSGSVSHRDTRIHPMYSNQRSWTS</sequence>
<comment type="caution">
    <text evidence="1">The sequence shown here is derived from an EMBL/GenBank/DDBJ whole genome shotgun (WGS) entry which is preliminary data.</text>
</comment>
<evidence type="ECO:0000313" key="1">
    <source>
        <dbReference type="EMBL" id="KAI3364635.1"/>
    </source>
</evidence>
<gene>
    <name evidence="1" type="ORF">L3Q82_011414</name>
</gene>
<keyword evidence="2" id="KW-1185">Reference proteome</keyword>
<reference evidence="1" key="1">
    <citation type="submission" date="2022-04" db="EMBL/GenBank/DDBJ databases">
        <title>Jade perch genome.</title>
        <authorList>
            <person name="Chao B."/>
        </authorList>
    </citation>
    <scope>NUCLEOTIDE SEQUENCE</scope>
    <source>
        <strain evidence="1">CB-2022</strain>
    </source>
</reference>
<dbReference type="EMBL" id="CM041543">
    <property type="protein sequence ID" value="KAI3364635.1"/>
    <property type="molecule type" value="Genomic_DNA"/>
</dbReference>